<dbReference type="AlphaFoldDB" id="A0A1Y2IMD6"/>
<dbReference type="Proteomes" id="UP000193067">
    <property type="component" value="Unassembled WGS sequence"/>
</dbReference>
<dbReference type="EMBL" id="KZ084106">
    <property type="protein sequence ID" value="OSD02277.1"/>
    <property type="molecule type" value="Genomic_DNA"/>
</dbReference>
<dbReference type="OrthoDB" id="10530954at2759"/>
<name>A0A1Y2IMD6_TRAC3</name>
<sequence>MKCTCTELLAEIPAKQFSSTSSSGPRDRHSIRYHHVLLDQREPVSDHVLLSRIFVVPSLTLTPWYSSADPSYLAWQQWPFEEELDHWSPKIYLAPKNPAQHWVVLVEDIRVWLHLTSKDASNPSNTVRTKEPSATVNLSGWPFILDTGRFLQSDWDHGIATSESDDALTFSVALLLAVGTACSYFPSSILGNLLKQLKFDTKAIASPSGSRAPWRLPKPPPGKPSCDKGSLIEWTFMSNQTRVKVVTYATRFLRDETGDGLIWPGNLGTISALDGRKHGVLGLVRSHYLSLAELHSVLRETEFLPHRICGISPSQCFWWCSVHSVGQARWTQTQCALARTIVTKS</sequence>
<organism evidence="1 2">
    <name type="scientific">Trametes coccinea (strain BRFM310)</name>
    <name type="common">Pycnoporus coccineus</name>
    <dbReference type="NCBI Taxonomy" id="1353009"/>
    <lineage>
        <taxon>Eukaryota</taxon>
        <taxon>Fungi</taxon>
        <taxon>Dikarya</taxon>
        <taxon>Basidiomycota</taxon>
        <taxon>Agaricomycotina</taxon>
        <taxon>Agaricomycetes</taxon>
        <taxon>Polyporales</taxon>
        <taxon>Polyporaceae</taxon>
        <taxon>Trametes</taxon>
    </lineage>
</organism>
<accession>A0A1Y2IMD6</accession>
<gene>
    <name evidence="1" type="ORF">PYCCODRAFT_424576</name>
</gene>
<proteinExistence type="predicted"/>
<evidence type="ECO:0000313" key="2">
    <source>
        <dbReference type="Proteomes" id="UP000193067"/>
    </source>
</evidence>
<protein>
    <submittedName>
        <fullName evidence="1">Uncharacterized protein</fullName>
    </submittedName>
</protein>
<evidence type="ECO:0000313" key="1">
    <source>
        <dbReference type="EMBL" id="OSD02277.1"/>
    </source>
</evidence>
<reference evidence="1 2" key="1">
    <citation type="journal article" date="2015" name="Biotechnol. Biofuels">
        <title>Enhanced degradation of softwood versus hardwood by the white-rot fungus Pycnoporus coccineus.</title>
        <authorList>
            <person name="Couturier M."/>
            <person name="Navarro D."/>
            <person name="Chevret D."/>
            <person name="Henrissat B."/>
            <person name="Piumi F."/>
            <person name="Ruiz-Duenas F.J."/>
            <person name="Martinez A.T."/>
            <person name="Grigoriev I.V."/>
            <person name="Riley R."/>
            <person name="Lipzen A."/>
            <person name="Berrin J.G."/>
            <person name="Master E.R."/>
            <person name="Rosso M.N."/>
        </authorList>
    </citation>
    <scope>NUCLEOTIDE SEQUENCE [LARGE SCALE GENOMIC DNA]</scope>
    <source>
        <strain evidence="1 2">BRFM310</strain>
    </source>
</reference>
<keyword evidence="2" id="KW-1185">Reference proteome</keyword>